<dbReference type="Proteomes" id="UP000613266">
    <property type="component" value="Unassembled WGS sequence"/>
</dbReference>
<dbReference type="GO" id="GO:0090313">
    <property type="term" value="P:regulation of protein targeting to membrane"/>
    <property type="evidence" value="ECO:0007669"/>
    <property type="project" value="TreeGrafter"/>
</dbReference>
<gene>
    <name evidence="1" type="ORF">I7X39_15505</name>
</gene>
<protein>
    <submittedName>
        <fullName evidence="1">DUF748 domain-containing protein</fullName>
    </submittedName>
</protein>
<dbReference type="PANTHER" id="PTHR30441">
    <property type="entry name" value="DUF748 DOMAIN-CONTAINING PROTEIN"/>
    <property type="match status" value="1"/>
</dbReference>
<keyword evidence="2" id="KW-1185">Reference proteome</keyword>
<comment type="caution">
    <text evidence="1">The sequence shown here is derived from an EMBL/GenBank/DDBJ whole genome shotgun (WGS) entry which is preliminary data.</text>
</comment>
<dbReference type="AlphaFoldDB" id="A0A931NHJ4"/>
<dbReference type="InterPro" id="IPR008023">
    <property type="entry name" value="DUF748"/>
</dbReference>
<dbReference type="PANTHER" id="PTHR30441:SF8">
    <property type="entry name" value="DUF748 DOMAIN-CONTAINING PROTEIN"/>
    <property type="match status" value="1"/>
</dbReference>
<dbReference type="Pfam" id="PF05359">
    <property type="entry name" value="DUF748"/>
    <property type="match status" value="1"/>
</dbReference>
<dbReference type="EMBL" id="JAEDAK010000011">
    <property type="protein sequence ID" value="MBH9578296.1"/>
    <property type="molecule type" value="Genomic_DNA"/>
</dbReference>
<dbReference type="GO" id="GO:0005886">
    <property type="term" value="C:plasma membrane"/>
    <property type="evidence" value="ECO:0007669"/>
    <property type="project" value="TreeGrafter"/>
</dbReference>
<evidence type="ECO:0000313" key="1">
    <source>
        <dbReference type="EMBL" id="MBH9578296.1"/>
    </source>
</evidence>
<sequence length="1112" mass="120937">MPRRLLPTSRPLRALLALLGLLLVLWFIALPLAVEPLLRWGLGRAEAGLAGHMLRFQAARFSPWRIALEVEQLQLQSPQGERLAGVQRVRLDINLLGALRHRATALDLLRLEGPQLRLQLLPQGRSNWGALLAALQAQPAAPDATPPRLRIALLQVEQGRFDYEDRRAQALRTDTLDRLQLELRDLSTLPEERGAHQLVARTGLGGELRWRGEFGLQPLRAQGQIQLDGLQLAKLWALMPNPPLAVQPPGGQMALSLRYEAQSDPGQAPQLQVDDLRLQLDGLRLQGLQAAEPAVQLPRLLLEGGRLDLRQRRLQLAALRLQGGNLQLARDAAGRFDVEAWLPAAAAAEQPPGPRWQLALGALDLQGLALRLDEAGFQQPQRVELDALNLQLAAEAAWGGTEAPALKLQGLQLQTQGLRGGDWLRLPQAQLSGGTLDLAARQLELGPIRLQGAALQLQRDASGGLPLLAALQRREAAPPAAGPAWQTRIAPLTLADAQLQLDDAGVQPPQRWTLRLPQARLEGLGAAALQLQAEAELASGGRLRAQGQLLPQLDLQLGLQQLALAPLQPYLAAYTPLRLTGGRFDAQGRLRQAPAWQFAGQATLAALRVDEPGVLNEPFLAWRRLQAPRLRLSPTLLDLGRLQIDGLQAKLLIDAQKNVNWDGLWQTPPSAATGAAASTTASTPPPRLRLQHLRLREARVDFADLSLALPFAVRIHQGEGELAGLDSAPGSGPAELRFDGQVDDYGQAQASGRLQALDPTGFSDLQLRFRNIEMTRLTPYTATFAGRRIASGKLDLDLDYQLRARQLQGHNRIVMQSLVLGERIESPSATSLPLDLAIALLEDSEGRIDLGLPVSGSLDEPKFSYGGLIWKVITNVLGKIVSAPFRALGALFGGDKELSDRIGFPAGSAQLAPPEREKLQQLAQALAKRPGLQLRLSAGYTPERDAPVLKARQLREELAQIEGHRLEAEDALLLPAQSAKALRQLYARRFSAAELERLEERHALAQPAPPPNMAQRLLARAQAALGRAPAPLSEAERTELAGRPLPELLWQRLLAAEPLAPQALEQLGQARAAAMADWLRAQGLQRLRVEAPAALPGDALELPLQVEVLPKQ</sequence>
<evidence type="ECO:0000313" key="2">
    <source>
        <dbReference type="Proteomes" id="UP000613266"/>
    </source>
</evidence>
<accession>A0A931NHJ4</accession>
<proteinExistence type="predicted"/>
<reference evidence="1" key="1">
    <citation type="submission" date="2020-12" db="EMBL/GenBank/DDBJ databases">
        <title>The genome sequence of Inhella sp. 1Y17.</title>
        <authorList>
            <person name="Liu Y."/>
        </authorList>
    </citation>
    <scope>NUCLEOTIDE SEQUENCE</scope>
    <source>
        <strain evidence="1">1Y17</strain>
    </source>
</reference>
<dbReference type="RefSeq" id="WP_198112068.1">
    <property type="nucleotide sequence ID" value="NZ_JAEDAK010000011.1"/>
</dbReference>
<name>A0A931NHJ4_9BURK</name>
<organism evidence="1 2">
    <name type="scientific">Inhella proteolytica</name>
    <dbReference type="NCBI Taxonomy" id="2795029"/>
    <lineage>
        <taxon>Bacteria</taxon>
        <taxon>Pseudomonadati</taxon>
        <taxon>Pseudomonadota</taxon>
        <taxon>Betaproteobacteria</taxon>
        <taxon>Burkholderiales</taxon>
        <taxon>Sphaerotilaceae</taxon>
        <taxon>Inhella</taxon>
    </lineage>
</organism>
<dbReference type="InterPro" id="IPR052894">
    <property type="entry name" value="AsmA-related"/>
</dbReference>